<keyword evidence="2" id="KW-1133">Transmembrane helix</keyword>
<feature type="compositionally biased region" description="Basic and acidic residues" evidence="1">
    <location>
        <begin position="1"/>
        <end position="11"/>
    </location>
</feature>
<proteinExistence type="predicted"/>
<feature type="compositionally biased region" description="Low complexity" evidence="1">
    <location>
        <begin position="332"/>
        <end position="341"/>
    </location>
</feature>
<organism evidence="3 4">
    <name type="scientific">Tumebacillus amylolyticus</name>
    <dbReference type="NCBI Taxonomy" id="2801339"/>
    <lineage>
        <taxon>Bacteria</taxon>
        <taxon>Bacillati</taxon>
        <taxon>Bacillota</taxon>
        <taxon>Bacilli</taxon>
        <taxon>Bacillales</taxon>
        <taxon>Alicyclobacillaceae</taxon>
        <taxon>Tumebacillus</taxon>
    </lineage>
</organism>
<feature type="region of interest" description="Disordered" evidence="1">
    <location>
        <begin position="322"/>
        <end position="341"/>
    </location>
</feature>
<keyword evidence="4" id="KW-1185">Reference proteome</keyword>
<name>A0ABS1J778_9BACL</name>
<keyword evidence="2" id="KW-0472">Membrane</keyword>
<dbReference type="Proteomes" id="UP000602284">
    <property type="component" value="Unassembled WGS sequence"/>
</dbReference>
<comment type="caution">
    <text evidence="3">The sequence shown here is derived from an EMBL/GenBank/DDBJ whole genome shotgun (WGS) entry which is preliminary data.</text>
</comment>
<feature type="region of interest" description="Disordered" evidence="1">
    <location>
        <begin position="1"/>
        <end position="44"/>
    </location>
</feature>
<accession>A0ABS1J778</accession>
<evidence type="ECO:0000256" key="1">
    <source>
        <dbReference type="SAM" id="MobiDB-lite"/>
    </source>
</evidence>
<feature type="transmembrane region" description="Helical" evidence="2">
    <location>
        <begin position="90"/>
        <end position="110"/>
    </location>
</feature>
<protein>
    <submittedName>
        <fullName evidence="3">Uncharacterized protein</fullName>
    </submittedName>
</protein>
<evidence type="ECO:0000256" key="2">
    <source>
        <dbReference type="SAM" id="Phobius"/>
    </source>
</evidence>
<keyword evidence="2" id="KW-0812">Transmembrane</keyword>
<evidence type="ECO:0000313" key="3">
    <source>
        <dbReference type="EMBL" id="MBL0386114.1"/>
    </source>
</evidence>
<dbReference type="RefSeq" id="WP_201631975.1">
    <property type="nucleotide sequence ID" value="NZ_JAEQNB010000001.1"/>
</dbReference>
<evidence type="ECO:0000313" key="4">
    <source>
        <dbReference type="Proteomes" id="UP000602284"/>
    </source>
</evidence>
<dbReference type="EMBL" id="JAEQNB010000001">
    <property type="protein sequence ID" value="MBL0386114.1"/>
    <property type="molecule type" value="Genomic_DNA"/>
</dbReference>
<reference evidence="3 4" key="1">
    <citation type="submission" date="2021-01" db="EMBL/GenBank/DDBJ databases">
        <title>Tumebacillus sp. strain ITR2 16S ribosomal RNA gene Genome sequencing and assembly.</title>
        <authorList>
            <person name="Kang M."/>
        </authorList>
    </citation>
    <scope>NUCLEOTIDE SEQUENCE [LARGE SCALE GENOMIC DNA]</scope>
    <source>
        <strain evidence="3 4">ITR2</strain>
    </source>
</reference>
<sequence>MSNPREPEQKRFFFKRKKKSDTRAKVPETLEATEPSAPLIPEVPDTPLEPKPDAEAFLQLAQAVQEQAGALAMANSYDTLRGNKPKVPRWLLLVVAASLLGNLGGGYLVYKYRNIAISKPAVAPVEEAQTEPALTEEQQKMLAQMQEQAQEETVPPVKQVVAWTTEQAEVLPKTERTRIESVLGTIKKQEDFQNGSFNFVFVSGLNQITAMHGGGAVVSAFVNNGYLKSFTPKQIKLTVSYGNQIVLAGTYAQKMPQWAPSDVYLLECAFTADDVRDASILDRLSKSPAEQSKLKFEARIAFDKESKVPGGGPEELWELMNTHLDVPPTPTPIVTATPTKK</sequence>
<gene>
    <name evidence="3" type="ORF">JJB07_05550</name>
</gene>